<evidence type="ECO:0000313" key="3">
    <source>
        <dbReference type="Proteomes" id="UP000693970"/>
    </source>
</evidence>
<gene>
    <name evidence="2" type="ORF">IV203_038250</name>
</gene>
<accession>A0A9K3LMX5</accession>
<dbReference type="OrthoDB" id="498204at2759"/>
<dbReference type="EMBL" id="JAGRRH010000009">
    <property type="protein sequence ID" value="KAG7365047.1"/>
    <property type="molecule type" value="Genomic_DNA"/>
</dbReference>
<dbReference type="PANTHER" id="PTHR42720:SF1">
    <property type="entry name" value="GLYCEROL 3-PHOSPHATE OXIDASE"/>
    <property type="match status" value="1"/>
</dbReference>
<proteinExistence type="predicted"/>
<dbReference type="Pfam" id="PF01266">
    <property type="entry name" value="DAO"/>
    <property type="match status" value="1"/>
</dbReference>
<dbReference type="InterPro" id="IPR006076">
    <property type="entry name" value="FAD-dep_OxRdtase"/>
</dbReference>
<protein>
    <submittedName>
        <fullName evidence="2">FAD dependent oxidoreductase</fullName>
    </submittedName>
</protein>
<dbReference type="PANTHER" id="PTHR42720">
    <property type="entry name" value="GLYCEROL-3-PHOSPHATE DEHYDROGENASE"/>
    <property type="match status" value="1"/>
</dbReference>
<dbReference type="InterPro" id="IPR052745">
    <property type="entry name" value="G3P_Oxidase/Oxidoreductase"/>
</dbReference>
<reference evidence="2" key="1">
    <citation type="journal article" date="2021" name="Sci. Rep.">
        <title>Diploid genomic architecture of Nitzschia inconspicua, an elite biomass production diatom.</title>
        <authorList>
            <person name="Oliver A."/>
            <person name="Podell S."/>
            <person name="Pinowska A."/>
            <person name="Traller J.C."/>
            <person name="Smith S.R."/>
            <person name="McClure R."/>
            <person name="Beliaev A."/>
            <person name="Bohutskyi P."/>
            <person name="Hill E.A."/>
            <person name="Rabines A."/>
            <person name="Zheng H."/>
            <person name="Allen L.Z."/>
            <person name="Kuo A."/>
            <person name="Grigoriev I.V."/>
            <person name="Allen A.E."/>
            <person name="Hazlebeck D."/>
            <person name="Allen E.E."/>
        </authorList>
    </citation>
    <scope>NUCLEOTIDE SEQUENCE</scope>
    <source>
        <strain evidence="2">Hildebrandi</strain>
    </source>
</reference>
<reference evidence="2" key="2">
    <citation type="submission" date="2021-04" db="EMBL/GenBank/DDBJ databases">
        <authorList>
            <person name="Podell S."/>
        </authorList>
    </citation>
    <scope>NUCLEOTIDE SEQUENCE</scope>
    <source>
        <strain evidence="2">Hildebrandi</strain>
    </source>
</reference>
<evidence type="ECO:0000313" key="2">
    <source>
        <dbReference type="EMBL" id="KAG7365047.1"/>
    </source>
</evidence>
<dbReference type="Proteomes" id="UP000693970">
    <property type="component" value="Unassembled WGS sequence"/>
</dbReference>
<organism evidence="2 3">
    <name type="scientific">Nitzschia inconspicua</name>
    <dbReference type="NCBI Taxonomy" id="303405"/>
    <lineage>
        <taxon>Eukaryota</taxon>
        <taxon>Sar</taxon>
        <taxon>Stramenopiles</taxon>
        <taxon>Ochrophyta</taxon>
        <taxon>Bacillariophyta</taxon>
        <taxon>Bacillariophyceae</taxon>
        <taxon>Bacillariophycidae</taxon>
        <taxon>Bacillariales</taxon>
        <taxon>Bacillariaceae</taxon>
        <taxon>Nitzschia</taxon>
    </lineage>
</organism>
<name>A0A9K3LMX5_9STRA</name>
<keyword evidence="3" id="KW-1185">Reference proteome</keyword>
<feature type="domain" description="FAD dependent oxidoreductase" evidence="1">
    <location>
        <begin position="19"/>
        <end position="392"/>
    </location>
</feature>
<evidence type="ECO:0000259" key="1">
    <source>
        <dbReference type="Pfam" id="PF01266"/>
    </source>
</evidence>
<dbReference type="AlphaFoldDB" id="A0A9K3LMX5"/>
<sequence>MIDTSSVIQTSASASHIYDLLVIGGGVVGLACLRAATLQGWKCALVEARPDLLSQASGSNSGIVCTGVDAVPGSLERALIRDSVSQFRIYCQEHNIPTRPCGSLVCQWEWDIKNDVSNNDVSIPSSFLQNVLEESHNAGDTHATIMSRDEILMEEPNLSQKVIGAVHIPGEIVVDPWLYSVSLAIHAMENGADIYTNYPVDLDSLGFENGVWTLRRQTDDKSKNHHEWQLQAKAVVNAAGVWSDTVQTAAMPTTESPWTAKPRRGQYRIYESRPSTRITHPIQPIPTQRTKGIFVFSTIYNQLVVGPTAEDQCSRTDRTIDQTVAKILDDYIQGIIPSIQPEHDLVGEYVGIRPGTNQRDYQIHVSPDKHWIAVAGIRSTGLTASLGIGNYVMRQLPSFLGPAPEAPTNIHTTPLPNLKQLVRDFDTLNGFVILNGVKFRVTHPLSVHGLKSLAERTHKD</sequence>
<comment type="caution">
    <text evidence="2">The sequence shown here is derived from an EMBL/GenBank/DDBJ whole genome shotgun (WGS) entry which is preliminary data.</text>
</comment>